<dbReference type="Proteomes" id="UP000077069">
    <property type="component" value="Unassembled WGS sequence"/>
</dbReference>
<dbReference type="EMBL" id="KV441549">
    <property type="protein sequence ID" value="OAG09559.1"/>
    <property type="molecule type" value="Genomic_DNA"/>
</dbReference>
<dbReference type="GeneID" id="28765247"/>
<dbReference type="RefSeq" id="XP_018039924.1">
    <property type="nucleotide sequence ID" value="XM_018181761.1"/>
</dbReference>
<name>A0A177CS14_9PLEO</name>
<dbReference type="AlphaFoldDB" id="A0A177CS14"/>
<organism evidence="2 3">
    <name type="scientific">Paraphaeosphaeria sporulosa</name>
    <dbReference type="NCBI Taxonomy" id="1460663"/>
    <lineage>
        <taxon>Eukaryota</taxon>
        <taxon>Fungi</taxon>
        <taxon>Dikarya</taxon>
        <taxon>Ascomycota</taxon>
        <taxon>Pezizomycotina</taxon>
        <taxon>Dothideomycetes</taxon>
        <taxon>Pleosporomycetidae</taxon>
        <taxon>Pleosporales</taxon>
        <taxon>Massarineae</taxon>
        <taxon>Didymosphaeriaceae</taxon>
        <taxon>Paraphaeosphaeria</taxon>
    </lineage>
</organism>
<feature type="region of interest" description="Disordered" evidence="1">
    <location>
        <begin position="469"/>
        <end position="501"/>
    </location>
</feature>
<sequence length="518" mass="57104">MHDQDMHLMYLHLHNALFPTFYRVTTSSKLHIVVTESSFNHPLPPFTGPDNTPHPTKQHTMGCLMSCLMPVTLYICIKKCPESPFHGDPDFFKGVPPISTTTLAHTWSDLRTVYTASEMCELLPGKVLDTDKCAVDFSGVDAGILGVLEGVGSPGVVCTVNLKDAGTRGLQEKQDACAELQGGWTVGNRVIRAMENASSTRPFALCPNNAHANTWCSFRLASTSPRSSLRYYPPTTMVDNRNSAPRKRSLRNAPPLTSGSNNARRTSGPDRRQDGARSASPLQRGVRSRDCERETRGDIGQRYQHMKDAARTQRTVKNDHYSPKARTPVERMTAGHSLSAGRNSGLVISSLHEDQTVVQDTLRNAAHTARYLENCTADTPDPFIASENNSAYLQPPQNMSQNPDLVNGILLESLRMVDYLQRNTTSDARPYRASPEVARYLEHIRERYPEALVYGRMDGQDQSLERLESVGVGESVTSPVADPEGSDGNGDGHLGEADMDWYTAVWDENSNDAAKGDV</sequence>
<evidence type="ECO:0000256" key="1">
    <source>
        <dbReference type="SAM" id="MobiDB-lite"/>
    </source>
</evidence>
<evidence type="ECO:0000313" key="3">
    <source>
        <dbReference type="Proteomes" id="UP000077069"/>
    </source>
</evidence>
<feature type="compositionally biased region" description="Basic and acidic residues" evidence="1">
    <location>
        <begin position="287"/>
        <end position="322"/>
    </location>
</feature>
<dbReference type="OrthoDB" id="10508816at2759"/>
<protein>
    <submittedName>
        <fullName evidence="2">Uncharacterized protein</fullName>
    </submittedName>
</protein>
<feature type="compositionally biased region" description="Polar residues" evidence="1">
    <location>
        <begin position="255"/>
        <end position="265"/>
    </location>
</feature>
<accession>A0A177CS14</accession>
<dbReference type="InParanoid" id="A0A177CS14"/>
<reference evidence="2 3" key="1">
    <citation type="submission" date="2016-05" db="EMBL/GenBank/DDBJ databases">
        <title>Comparative analysis of secretome profiles of manganese(II)-oxidizing ascomycete fungi.</title>
        <authorList>
            <consortium name="DOE Joint Genome Institute"/>
            <person name="Zeiner C.A."/>
            <person name="Purvine S.O."/>
            <person name="Zink E.M."/>
            <person name="Wu S."/>
            <person name="Pasa-Tolic L."/>
            <person name="Chaput D.L."/>
            <person name="Haridas S."/>
            <person name="Grigoriev I.V."/>
            <person name="Santelli C.M."/>
            <person name="Hansel C.M."/>
        </authorList>
    </citation>
    <scope>NUCLEOTIDE SEQUENCE [LARGE SCALE GENOMIC DNA]</scope>
    <source>
        <strain evidence="2 3">AP3s5-JAC2a</strain>
    </source>
</reference>
<gene>
    <name evidence="2" type="ORF">CC84DRAFT_1202261</name>
</gene>
<evidence type="ECO:0000313" key="2">
    <source>
        <dbReference type="EMBL" id="OAG09559.1"/>
    </source>
</evidence>
<proteinExistence type="predicted"/>
<keyword evidence="3" id="KW-1185">Reference proteome</keyword>
<feature type="region of interest" description="Disordered" evidence="1">
    <location>
        <begin position="227"/>
        <end position="335"/>
    </location>
</feature>